<evidence type="ECO:0000313" key="1">
    <source>
        <dbReference type="EMBL" id="MDG4946241.1"/>
    </source>
</evidence>
<keyword evidence="2" id="KW-1185">Reference proteome</keyword>
<dbReference type="RefSeq" id="WP_304420711.1">
    <property type="nucleotide sequence ID" value="NZ_JANCMU010000003.1"/>
</dbReference>
<reference evidence="1" key="1">
    <citation type="submission" date="2022-07" db="EMBL/GenBank/DDBJ databases">
        <title>Description and genome-wide analysis of Profundicola chukchiensis gen. nov., sp. nov., marine bacteria isolated from bottom sediments of the Chukchi Sea.</title>
        <authorList>
            <person name="Romanenko L."/>
            <person name="Otstavnykh N."/>
            <person name="Kurilenko V."/>
            <person name="Eremeev V."/>
            <person name="Velansky P."/>
            <person name="Mikhailov V."/>
            <person name="Isaeva M."/>
        </authorList>
    </citation>
    <scope>NUCLEOTIDE SEQUENCE</scope>
    <source>
        <strain evidence="1">KMM 9713</strain>
    </source>
</reference>
<gene>
    <name evidence="1" type="ORF">NMK71_07435</name>
</gene>
<organism evidence="1 2">
    <name type="scientific">Profundicola chukchiensis</name>
    <dbReference type="NCBI Taxonomy" id="2961959"/>
    <lineage>
        <taxon>Bacteria</taxon>
        <taxon>Pseudomonadati</taxon>
        <taxon>Bacteroidota</taxon>
        <taxon>Flavobacteriia</taxon>
        <taxon>Flavobacteriales</taxon>
        <taxon>Weeksellaceae</taxon>
        <taxon>Profundicola</taxon>
    </lineage>
</organism>
<name>A0A9X4N0Q1_9FLAO</name>
<evidence type="ECO:0000313" key="2">
    <source>
        <dbReference type="Proteomes" id="UP001152599"/>
    </source>
</evidence>
<proteinExistence type="predicted"/>
<sequence length="289" mass="34456">MRSIFKSTLFIFITLINTGCAEEPIVREKYQSEVLKRFDLRGKVKSLKVTSGFEEPNEYYQYTCRESLRSEPRPELTVINFDENGEILSRRSPYTIYDYNSEGELIRKSFTNVKGEEYGYSEFEYYHSRYYDREYSYSHYHNTYSSKNGNIRIDTITYRPDTSIVIEMGTSNKYYKGPDALSVLIYRNYVINSKGYILEEHGPDVQYSNYHYSYDSNGRLTNRTEYYQGFLMDSINYSYNELAEIIECNNEFNYKKHDDHGNWTLLEISNDVDDQKIEIHRTIEYFSET</sequence>
<dbReference type="EMBL" id="JANCMU010000003">
    <property type="protein sequence ID" value="MDG4946241.1"/>
    <property type="molecule type" value="Genomic_DNA"/>
</dbReference>
<accession>A0A9X4N0Q1</accession>
<dbReference type="Proteomes" id="UP001152599">
    <property type="component" value="Unassembled WGS sequence"/>
</dbReference>
<dbReference type="AlphaFoldDB" id="A0A9X4N0Q1"/>
<protein>
    <submittedName>
        <fullName evidence="1">Uncharacterized protein</fullName>
    </submittedName>
</protein>
<comment type="caution">
    <text evidence="1">The sequence shown here is derived from an EMBL/GenBank/DDBJ whole genome shotgun (WGS) entry which is preliminary data.</text>
</comment>